<name>A0A1X2I048_9FUNG</name>
<feature type="compositionally biased region" description="Pro residues" evidence="1">
    <location>
        <begin position="87"/>
        <end position="96"/>
    </location>
</feature>
<feature type="non-terminal residue" evidence="2">
    <location>
        <position position="485"/>
    </location>
</feature>
<evidence type="ECO:0000313" key="2">
    <source>
        <dbReference type="EMBL" id="ORZ06429.1"/>
    </source>
</evidence>
<organism evidence="2 3">
    <name type="scientific">Absidia repens</name>
    <dbReference type="NCBI Taxonomy" id="90262"/>
    <lineage>
        <taxon>Eukaryota</taxon>
        <taxon>Fungi</taxon>
        <taxon>Fungi incertae sedis</taxon>
        <taxon>Mucoromycota</taxon>
        <taxon>Mucoromycotina</taxon>
        <taxon>Mucoromycetes</taxon>
        <taxon>Mucorales</taxon>
        <taxon>Cunninghamellaceae</taxon>
        <taxon>Absidia</taxon>
    </lineage>
</organism>
<protein>
    <submittedName>
        <fullName evidence="2">Uncharacterized protein</fullName>
    </submittedName>
</protein>
<comment type="caution">
    <text evidence="2">The sequence shown here is derived from an EMBL/GenBank/DDBJ whole genome shotgun (WGS) entry which is preliminary data.</text>
</comment>
<keyword evidence="3" id="KW-1185">Reference proteome</keyword>
<feature type="compositionally biased region" description="Low complexity" evidence="1">
    <location>
        <begin position="97"/>
        <end position="119"/>
    </location>
</feature>
<dbReference type="Proteomes" id="UP000193560">
    <property type="component" value="Unassembled WGS sequence"/>
</dbReference>
<dbReference type="AlphaFoldDB" id="A0A1X2I048"/>
<proteinExistence type="predicted"/>
<feature type="region of interest" description="Disordered" evidence="1">
    <location>
        <begin position="84"/>
        <end position="119"/>
    </location>
</feature>
<dbReference type="OrthoDB" id="2278533at2759"/>
<dbReference type="EMBL" id="MCGE01000039">
    <property type="protein sequence ID" value="ORZ06429.1"/>
    <property type="molecule type" value="Genomic_DNA"/>
</dbReference>
<evidence type="ECO:0000313" key="3">
    <source>
        <dbReference type="Proteomes" id="UP000193560"/>
    </source>
</evidence>
<reference evidence="2 3" key="1">
    <citation type="submission" date="2016-07" db="EMBL/GenBank/DDBJ databases">
        <title>Pervasive Adenine N6-methylation of Active Genes in Fungi.</title>
        <authorList>
            <consortium name="DOE Joint Genome Institute"/>
            <person name="Mondo S.J."/>
            <person name="Dannebaum R.O."/>
            <person name="Kuo R.C."/>
            <person name="Labutti K."/>
            <person name="Haridas S."/>
            <person name="Kuo A."/>
            <person name="Salamov A."/>
            <person name="Ahrendt S.R."/>
            <person name="Lipzen A."/>
            <person name="Sullivan W."/>
            <person name="Andreopoulos W.B."/>
            <person name="Clum A."/>
            <person name="Lindquist E."/>
            <person name="Daum C."/>
            <person name="Ramamoorthy G.K."/>
            <person name="Gryganskyi A."/>
            <person name="Culley D."/>
            <person name="Magnuson J.K."/>
            <person name="James T.Y."/>
            <person name="O'Malley M.A."/>
            <person name="Stajich J.E."/>
            <person name="Spatafora J.W."/>
            <person name="Visel A."/>
            <person name="Grigoriev I.V."/>
        </authorList>
    </citation>
    <scope>NUCLEOTIDE SEQUENCE [LARGE SCALE GENOMIC DNA]</scope>
    <source>
        <strain evidence="2 3">NRRL 1336</strain>
    </source>
</reference>
<accession>A0A1X2I048</accession>
<sequence length="485" mass="54534">MNYKEEVLKVVDTIQEAKEKLTLENIYLHLRDILVEQRTEQDLGDYWKSWRTRVLKFLLTENIAIEEVEENEKAFFCQLLTETSPAKPAPPQPQQPLQPLQQGSSKKKGGTTSASTSNSAKTLSLSDKLAIKDMYMRLSTDNMWTLSSGKKVEQGMMAMALSYDVEHACHSLIFDTADDAWDAYFTPDELDEIRDYDNNSATAITTTTLPSLPPDLVNYLATIQSAASANECHKLAIQQQFDLSILRAVRLFKKSAMGVIKFNDISENDLLVRYFSFISSMFDDSMVDGVSGECASQASKAAMMMMMMMMMMKNHNKRQCDDDDHDNSNSNNNRIRCGSKVDMLFKSGELELGCMEIGREQHVDVSIKELKDGYLKQPKVLKDMLFALSRKKPEVARSLCMVGLTLMGSKLTMMMMDSPCGYVARISKLLTLTYTTRLLMDATLKTYSSASTTTNTTTTSKNIINISISNRRTLNPPCLLGSSFH</sequence>
<evidence type="ECO:0000256" key="1">
    <source>
        <dbReference type="SAM" id="MobiDB-lite"/>
    </source>
</evidence>
<gene>
    <name evidence="2" type="ORF">BCR42DRAFT_427127</name>
</gene>